<dbReference type="RefSeq" id="XP_018295328.1">
    <property type="nucleotide sequence ID" value="XM_018443991.1"/>
</dbReference>
<gene>
    <name evidence="4" type="ORF">PHYBLDRAFT_96992</name>
</gene>
<dbReference type="InterPro" id="IPR056279">
    <property type="entry name" value="Aip3p_Bud6_N"/>
</dbReference>
<evidence type="ECO:0000313" key="4">
    <source>
        <dbReference type="EMBL" id="OAD77288.1"/>
    </source>
</evidence>
<feature type="non-terminal residue" evidence="4">
    <location>
        <position position="656"/>
    </location>
</feature>
<dbReference type="GeneID" id="29004896"/>
<dbReference type="EMBL" id="KV440974">
    <property type="protein sequence ID" value="OAD77288.1"/>
    <property type="molecule type" value="Genomic_DNA"/>
</dbReference>
<name>A0A167P5K2_PHYB8</name>
<accession>A0A167P5K2</accession>
<organism evidence="4 5">
    <name type="scientific">Phycomyces blakesleeanus (strain ATCC 8743b / DSM 1359 / FGSC 10004 / NBRC 33097 / NRRL 1555)</name>
    <dbReference type="NCBI Taxonomy" id="763407"/>
    <lineage>
        <taxon>Eukaryota</taxon>
        <taxon>Fungi</taxon>
        <taxon>Fungi incertae sedis</taxon>
        <taxon>Mucoromycota</taxon>
        <taxon>Mucoromycotina</taxon>
        <taxon>Mucoromycetes</taxon>
        <taxon>Mucorales</taxon>
        <taxon>Phycomycetaceae</taxon>
        <taxon>Phycomyces</taxon>
    </lineage>
</organism>
<dbReference type="GO" id="GO:0051286">
    <property type="term" value="C:cell tip"/>
    <property type="evidence" value="ECO:0007669"/>
    <property type="project" value="TreeGrafter"/>
</dbReference>
<dbReference type="Pfam" id="PF03915">
    <property type="entry name" value="AIP3"/>
    <property type="match status" value="1"/>
</dbReference>
<dbReference type="Proteomes" id="UP000077315">
    <property type="component" value="Unassembled WGS sequence"/>
</dbReference>
<keyword evidence="1" id="KW-0175">Coiled coil</keyword>
<keyword evidence="5" id="KW-1185">Reference proteome</keyword>
<dbReference type="PANTHER" id="PTHR22741">
    <property type="entry name" value="P140CAP/SNIP-RELATED"/>
    <property type="match status" value="1"/>
</dbReference>
<dbReference type="FunCoup" id="A0A167P5K2">
    <property type="interactions" value="67"/>
</dbReference>
<feature type="domain" description="Actin interacting protein 3 C-terminal" evidence="3">
    <location>
        <begin position="242"/>
        <end position="649"/>
    </location>
</feature>
<evidence type="ECO:0000256" key="2">
    <source>
        <dbReference type="SAM" id="MobiDB-lite"/>
    </source>
</evidence>
<evidence type="ECO:0000259" key="3">
    <source>
        <dbReference type="SMART" id="SM00806"/>
    </source>
</evidence>
<dbReference type="Gene3D" id="1.20.58.1540">
    <property type="entry name" value="Actin interacting protein 3, C-terminal domain"/>
    <property type="match status" value="1"/>
</dbReference>
<dbReference type="GO" id="GO:0030010">
    <property type="term" value="P:establishment of cell polarity"/>
    <property type="evidence" value="ECO:0007669"/>
    <property type="project" value="TreeGrafter"/>
</dbReference>
<feature type="compositionally biased region" description="Polar residues" evidence="2">
    <location>
        <begin position="206"/>
        <end position="215"/>
    </location>
</feature>
<dbReference type="Pfam" id="PF23153">
    <property type="entry name" value="Aip3p_Bud6_N"/>
    <property type="match status" value="1"/>
</dbReference>
<dbReference type="VEuPathDB" id="FungiDB:PHYBLDRAFT_96992"/>
<feature type="non-terminal residue" evidence="4">
    <location>
        <position position="1"/>
    </location>
</feature>
<dbReference type="InterPro" id="IPR022782">
    <property type="entry name" value="AIP3-like_C"/>
</dbReference>
<protein>
    <recommendedName>
        <fullName evidence="3">Actin interacting protein 3 C-terminal domain-containing protein</fullName>
    </recommendedName>
</protein>
<evidence type="ECO:0000256" key="1">
    <source>
        <dbReference type="ARBA" id="ARBA00023054"/>
    </source>
</evidence>
<dbReference type="GO" id="GO:0005737">
    <property type="term" value="C:cytoplasm"/>
    <property type="evidence" value="ECO:0007669"/>
    <property type="project" value="TreeGrafter"/>
</dbReference>
<dbReference type="InterPro" id="IPR051825">
    <property type="entry name" value="SRCIN1"/>
</dbReference>
<proteinExistence type="predicted"/>
<feature type="region of interest" description="Disordered" evidence="2">
    <location>
        <begin position="188"/>
        <end position="215"/>
    </location>
</feature>
<dbReference type="SMART" id="SM00806">
    <property type="entry name" value="AIP3"/>
    <property type="match status" value="1"/>
</dbReference>
<dbReference type="PANTHER" id="PTHR22741:SF10">
    <property type="entry name" value="COILED-COIL DOMAIN-CONTAINING PROTEIN CG32809"/>
    <property type="match status" value="1"/>
</dbReference>
<dbReference type="STRING" id="763407.A0A167P5K2"/>
<sequence length="656" mass="73995">IEQVVTKLLRTTKALLEALTQWSQMNMSTNEILEIHETLEIQFYSVSRVFEEANVSMGDLGWIPKQLRECVSGAMEQEQSIVTLDQHLPRIRDVIVHLLHGLKGKQQQLRERDHAAFSRDQQHRTDSWHSTVPQAVLARNASHQRAYNNGATSPPPMPSDALAALKRQENLARRSSVRRASMFRTGGNEYNVKRGLDAPPVPALPNETTSKLSNKLTSVPEAAENLVEKETRQGKFVCLTLYLQISKDVKKIHYTGEISVPALRMLFIEKFGYTSRQSDFPSIYIREPGVHVFYELEDLSEVIDKSVLSLNLNDTPKHQGTVLRDLVQKMIIEHRPTSVLEGSEGVNGVLNGAGTTAMPPSGMSREAVEQHLAEVESLRRDLAVLRQLQGEMKETTADVLGGLKAKAVSLREQAKEPTTANVSAAAVANSNARLFIEEGKEQLLTSSDKITTRLEDLQDTIDQLKLDVTLRKSSPSEAQMTHCSNETKALAQEIDQFGAYIARVKPTWKKTWEQELQTIVKEQQSVKEQEGLLLDMKDDLAALLEVFEQLEKICVYRAKARPVLREFRVAPAEEGFEGMASVFKQVTTIDVDHERRLKALEQAEKMRQREILNKVDDFEKELGSFVEAKKLKKTGGAQEIERIRQQKDKDLLKAMY</sequence>
<evidence type="ECO:0000313" key="5">
    <source>
        <dbReference type="Proteomes" id="UP000077315"/>
    </source>
</evidence>
<dbReference type="InterPro" id="IPR005613">
    <property type="entry name" value="AIP3_C"/>
</dbReference>
<dbReference type="AlphaFoldDB" id="A0A167P5K2"/>
<dbReference type="GO" id="GO:0005519">
    <property type="term" value="F:cytoskeletal regulatory protein binding"/>
    <property type="evidence" value="ECO:0007669"/>
    <property type="project" value="InterPro"/>
</dbReference>
<reference evidence="5" key="1">
    <citation type="submission" date="2015-06" db="EMBL/GenBank/DDBJ databases">
        <title>Expansion of signal transduction pathways in fungi by whole-genome duplication.</title>
        <authorList>
            <consortium name="DOE Joint Genome Institute"/>
            <person name="Corrochano L.M."/>
            <person name="Kuo A."/>
            <person name="Marcet-Houben M."/>
            <person name="Polaino S."/>
            <person name="Salamov A."/>
            <person name="Villalobos J.M."/>
            <person name="Alvarez M.I."/>
            <person name="Avalos J."/>
            <person name="Benito E.P."/>
            <person name="Benoit I."/>
            <person name="Burger G."/>
            <person name="Camino L.P."/>
            <person name="Canovas D."/>
            <person name="Cerda-Olmedo E."/>
            <person name="Cheng J.-F."/>
            <person name="Dominguez A."/>
            <person name="Elias M."/>
            <person name="Eslava A.P."/>
            <person name="Glaser F."/>
            <person name="Grimwood J."/>
            <person name="Gutierrez G."/>
            <person name="Heitman J."/>
            <person name="Henrissat B."/>
            <person name="Iturriaga E.A."/>
            <person name="Lang B.F."/>
            <person name="Lavin J.L."/>
            <person name="Lee S."/>
            <person name="Li W."/>
            <person name="Lindquist E."/>
            <person name="Lopez-Garcia S."/>
            <person name="Luque E.M."/>
            <person name="Marcos A.T."/>
            <person name="Martin J."/>
            <person name="McCluskey K."/>
            <person name="Medina H.R."/>
            <person name="Miralles-Duran A."/>
            <person name="Miyazaki A."/>
            <person name="Munoz-Torres E."/>
            <person name="Oguiza J.A."/>
            <person name="Ohm R."/>
            <person name="Olmedo M."/>
            <person name="Orejas M."/>
            <person name="Ortiz-Castellanos L."/>
            <person name="Pisabarro A.G."/>
            <person name="Rodriguez-Romero J."/>
            <person name="Ruiz-Herrera J."/>
            <person name="Ruiz-Vazquez R."/>
            <person name="Sanz C."/>
            <person name="Schackwitz W."/>
            <person name="Schmutz J."/>
            <person name="Shahriari M."/>
            <person name="Shelest E."/>
            <person name="Silva-Franco F."/>
            <person name="Soanes D."/>
            <person name="Syed K."/>
            <person name="Tagua V.G."/>
            <person name="Talbot N.J."/>
            <person name="Thon M."/>
            <person name="De vries R.P."/>
            <person name="Wiebenga A."/>
            <person name="Yadav J.S."/>
            <person name="Braun E.L."/>
            <person name="Baker S."/>
            <person name="Garre V."/>
            <person name="Horwitz B."/>
            <person name="Torres-Martinez S."/>
            <person name="Idnurm A."/>
            <person name="Herrera-Estrella A."/>
            <person name="Gabaldon T."/>
            <person name="Grigoriev I.V."/>
        </authorList>
    </citation>
    <scope>NUCLEOTIDE SEQUENCE [LARGE SCALE GENOMIC DNA]</scope>
    <source>
        <strain evidence="5">NRRL 1555(-)</strain>
    </source>
</reference>
<dbReference type="OrthoDB" id="783096at2759"/>
<dbReference type="InParanoid" id="A0A167P5K2"/>